<evidence type="ECO:0000256" key="4">
    <source>
        <dbReference type="ARBA" id="ARBA00022741"/>
    </source>
</evidence>
<evidence type="ECO:0000256" key="7">
    <source>
        <dbReference type="ARBA" id="ARBA00023065"/>
    </source>
</evidence>
<dbReference type="InterPro" id="IPR015853">
    <property type="entry name" value="ABC_transpr_FbpC"/>
</dbReference>
<sequence length="212" mass="23092">MLEVRDVSVSFGERQVLNRVSIDVANGEIVALLGPSGSGKSTLLRVIAGLLVPDSGSVALDAVDITTLSTHRRNIGMVFQDEQLFPHRTVAQNIEFGLRMQGWEVARRSRRVTELLSMIGLDQFAGRRVTGLSGGEAKRVALARTLAPSPRIVLLDEPLTGLDRELHDQLANELSHLLRSTATTALIVTHDRDEAAAIADRTVTLADCERRP</sequence>
<gene>
    <name evidence="10" type="ORF">UFOPK3376_01982</name>
</gene>
<keyword evidence="8" id="KW-0472">Membrane</keyword>
<dbReference type="InterPro" id="IPR050093">
    <property type="entry name" value="ABC_SmlMolc_Importer"/>
</dbReference>
<dbReference type="Gene3D" id="3.40.50.300">
    <property type="entry name" value="P-loop containing nucleotide triphosphate hydrolases"/>
    <property type="match status" value="1"/>
</dbReference>
<evidence type="ECO:0000259" key="9">
    <source>
        <dbReference type="PROSITE" id="PS50893"/>
    </source>
</evidence>
<dbReference type="CDD" id="cd03259">
    <property type="entry name" value="ABC_Carb_Solutes_like"/>
    <property type="match status" value="1"/>
</dbReference>
<keyword evidence="6" id="KW-0408">Iron</keyword>
<dbReference type="InterPro" id="IPR017871">
    <property type="entry name" value="ABC_transporter-like_CS"/>
</dbReference>
<evidence type="ECO:0000256" key="3">
    <source>
        <dbReference type="ARBA" id="ARBA00022496"/>
    </source>
</evidence>
<keyword evidence="5" id="KW-0067">ATP-binding</keyword>
<accession>A0A6J7ERC9</accession>
<evidence type="ECO:0000256" key="5">
    <source>
        <dbReference type="ARBA" id="ARBA00022840"/>
    </source>
</evidence>
<keyword evidence="7" id="KW-0406">Ion transport</keyword>
<dbReference type="InterPro" id="IPR027417">
    <property type="entry name" value="P-loop_NTPase"/>
</dbReference>
<keyword evidence="3" id="KW-0410">Iron transport</keyword>
<keyword evidence="4" id="KW-0547">Nucleotide-binding</keyword>
<evidence type="ECO:0000313" key="10">
    <source>
        <dbReference type="EMBL" id="CAB4884811.1"/>
    </source>
</evidence>
<evidence type="ECO:0000256" key="1">
    <source>
        <dbReference type="ARBA" id="ARBA00022448"/>
    </source>
</evidence>
<dbReference type="GO" id="GO:0016020">
    <property type="term" value="C:membrane"/>
    <property type="evidence" value="ECO:0007669"/>
    <property type="project" value="InterPro"/>
</dbReference>
<dbReference type="Pfam" id="PF00005">
    <property type="entry name" value="ABC_tran"/>
    <property type="match status" value="1"/>
</dbReference>
<protein>
    <submittedName>
        <fullName evidence="10">Unannotated protein</fullName>
    </submittedName>
</protein>
<keyword evidence="2" id="KW-1003">Cell membrane</keyword>
<dbReference type="PANTHER" id="PTHR42781:SF4">
    <property type="entry name" value="SPERMIDINE_PUTRESCINE IMPORT ATP-BINDING PROTEIN POTA"/>
    <property type="match status" value="1"/>
</dbReference>
<dbReference type="GO" id="GO:0015408">
    <property type="term" value="F:ABC-type ferric iron transporter activity"/>
    <property type="evidence" value="ECO:0007669"/>
    <property type="project" value="InterPro"/>
</dbReference>
<dbReference type="InterPro" id="IPR003439">
    <property type="entry name" value="ABC_transporter-like_ATP-bd"/>
</dbReference>
<evidence type="ECO:0000256" key="8">
    <source>
        <dbReference type="ARBA" id="ARBA00023136"/>
    </source>
</evidence>
<dbReference type="SMART" id="SM00382">
    <property type="entry name" value="AAA"/>
    <property type="match status" value="1"/>
</dbReference>
<organism evidence="10">
    <name type="scientific">freshwater metagenome</name>
    <dbReference type="NCBI Taxonomy" id="449393"/>
    <lineage>
        <taxon>unclassified sequences</taxon>
        <taxon>metagenomes</taxon>
        <taxon>ecological metagenomes</taxon>
    </lineage>
</organism>
<dbReference type="GO" id="GO:0005524">
    <property type="term" value="F:ATP binding"/>
    <property type="evidence" value="ECO:0007669"/>
    <property type="project" value="UniProtKB-KW"/>
</dbReference>
<evidence type="ECO:0000256" key="6">
    <source>
        <dbReference type="ARBA" id="ARBA00023004"/>
    </source>
</evidence>
<dbReference type="PANTHER" id="PTHR42781">
    <property type="entry name" value="SPERMIDINE/PUTRESCINE IMPORT ATP-BINDING PROTEIN POTA"/>
    <property type="match status" value="1"/>
</dbReference>
<dbReference type="SUPFAM" id="SSF52540">
    <property type="entry name" value="P-loop containing nucleoside triphosphate hydrolases"/>
    <property type="match status" value="1"/>
</dbReference>
<dbReference type="EMBL" id="CAFBLP010000052">
    <property type="protein sequence ID" value="CAB4884811.1"/>
    <property type="molecule type" value="Genomic_DNA"/>
</dbReference>
<evidence type="ECO:0000256" key="2">
    <source>
        <dbReference type="ARBA" id="ARBA00022475"/>
    </source>
</evidence>
<feature type="domain" description="ABC transporter" evidence="9">
    <location>
        <begin position="2"/>
        <end position="212"/>
    </location>
</feature>
<name>A0A6J7ERC9_9ZZZZ</name>
<dbReference type="AlphaFoldDB" id="A0A6J7ERC9"/>
<dbReference type="GO" id="GO:0016887">
    <property type="term" value="F:ATP hydrolysis activity"/>
    <property type="evidence" value="ECO:0007669"/>
    <property type="project" value="InterPro"/>
</dbReference>
<dbReference type="PROSITE" id="PS50893">
    <property type="entry name" value="ABC_TRANSPORTER_2"/>
    <property type="match status" value="1"/>
</dbReference>
<dbReference type="InterPro" id="IPR003593">
    <property type="entry name" value="AAA+_ATPase"/>
</dbReference>
<dbReference type="PROSITE" id="PS00211">
    <property type="entry name" value="ABC_TRANSPORTER_1"/>
    <property type="match status" value="1"/>
</dbReference>
<proteinExistence type="predicted"/>
<keyword evidence="1" id="KW-0813">Transport</keyword>
<reference evidence="10" key="1">
    <citation type="submission" date="2020-05" db="EMBL/GenBank/DDBJ databases">
        <authorList>
            <person name="Chiriac C."/>
            <person name="Salcher M."/>
            <person name="Ghai R."/>
            <person name="Kavagutti S V."/>
        </authorList>
    </citation>
    <scope>NUCLEOTIDE SEQUENCE</scope>
</reference>